<organism evidence="1 2">
    <name type="scientific">Parascaris univalens</name>
    <name type="common">Nematode worm</name>
    <dbReference type="NCBI Taxonomy" id="6257"/>
    <lineage>
        <taxon>Eukaryota</taxon>
        <taxon>Metazoa</taxon>
        <taxon>Ecdysozoa</taxon>
        <taxon>Nematoda</taxon>
        <taxon>Chromadorea</taxon>
        <taxon>Rhabditida</taxon>
        <taxon>Spirurina</taxon>
        <taxon>Ascaridomorpha</taxon>
        <taxon>Ascaridoidea</taxon>
        <taxon>Ascarididae</taxon>
        <taxon>Parascaris</taxon>
    </lineage>
</organism>
<keyword evidence="1" id="KW-1185">Reference proteome</keyword>
<evidence type="ECO:0000313" key="1">
    <source>
        <dbReference type="Proteomes" id="UP000887569"/>
    </source>
</evidence>
<evidence type="ECO:0000313" key="2">
    <source>
        <dbReference type="WBParaSite" id="PgR022X_g125_t06"/>
    </source>
</evidence>
<reference evidence="2" key="1">
    <citation type="submission" date="2022-11" db="UniProtKB">
        <authorList>
            <consortium name="WormBaseParasite"/>
        </authorList>
    </citation>
    <scope>IDENTIFICATION</scope>
</reference>
<dbReference type="AlphaFoldDB" id="A0A915B183"/>
<dbReference type="Proteomes" id="UP000887569">
    <property type="component" value="Unplaced"/>
</dbReference>
<name>A0A915B183_PARUN</name>
<protein>
    <submittedName>
        <fullName evidence="2">Ovule protein</fullName>
    </submittedName>
</protein>
<accession>A0A915B183</accession>
<proteinExistence type="predicted"/>
<sequence length="75" mass="8820">MKSRELVSAKLLRFKSSVARITPILSFYCVFTNCWRDKWIGKGILFRTSSPRSIRSLLDWSEKGKWTKSVAYRCE</sequence>
<dbReference type="WBParaSite" id="PgR022X_g125_t06">
    <property type="protein sequence ID" value="PgR022X_g125_t06"/>
    <property type="gene ID" value="PgR022X_g125"/>
</dbReference>